<accession>A0AAV7RHH2</accession>
<feature type="compositionally biased region" description="Polar residues" evidence="1">
    <location>
        <begin position="59"/>
        <end position="69"/>
    </location>
</feature>
<reference evidence="2" key="1">
    <citation type="journal article" date="2022" name="bioRxiv">
        <title>Sequencing and chromosome-scale assembly of the giantPleurodeles waltlgenome.</title>
        <authorList>
            <person name="Brown T."/>
            <person name="Elewa A."/>
            <person name="Iarovenko S."/>
            <person name="Subramanian E."/>
            <person name="Araus A.J."/>
            <person name="Petzold A."/>
            <person name="Susuki M."/>
            <person name="Suzuki K.-i.T."/>
            <person name="Hayashi T."/>
            <person name="Toyoda A."/>
            <person name="Oliveira C."/>
            <person name="Osipova E."/>
            <person name="Leigh N.D."/>
            <person name="Simon A."/>
            <person name="Yun M.H."/>
        </authorList>
    </citation>
    <scope>NUCLEOTIDE SEQUENCE</scope>
    <source>
        <strain evidence="2">20211129_DDA</strain>
        <tissue evidence="2">Liver</tissue>
    </source>
</reference>
<feature type="compositionally biased region" description="Basic residues" evidence="1">
    <location>
        <begin position="12"/>
        <end position="24"/>
    </location>
</feature>
<proteinExistence type="predicted"/>
<dbReference type="Proteomes" id="UP001066276">
    <property type="component" value="Chromosome 5"/>
</dbReference>
<evidence type="ECO:0000256" key="1">
    <source>
        <dbReference type="SAM" id="MobiDB-lite"/>
    </source>
</evidence>
<dbReference type="AlphaFoldDB" id="A0AAV7RHH2"/>
<protein>
    <submittedName>
        <fullName evidence="2">Uncharacterized protein</fullName>
    </submittedName>
</protein>
<gene>
    <name evidence="2" type="ORF">NDU88_004021</name>
</gene>
<feature type="compositionally biased region" description="Polar residues" evidence="1">
    <location>
        <begin position="27"/>
        <end position="42"/>
    </location>
</feature>
<feature type="region of interest" description="Disordered" evidence="1">
    <location>
        <begin position="108"/>
        <end position="127"/>
    </location>
</feature>
<sequence>MDEQDGIDAEHIKRKALEKRKKHLGTQVPSTSSNAKEQVCTSDSKDTNQAEVCVPETSPPITKDQQTSVAKAPNPTAPQSVIDPTAPPSPFQNLDINTDVDQSGCTTYLTNKRKSRSSKHVVDKPLSARKKRCTTSLDRLSQGSRFAPLHHLSDSEEVFLGIAHELEVSDSQPIDFDATPDLEGLVANIAKVSPSGSNDNLSSPD</sequence>
<dbReference type="EMBL" id="JANPWB010000009">
    <property type="protein sequence ID" value="KAJ1151237.1"/>
    <property type="molecule type" value="Genomic_DNA"/>
</dbReference>
<evidence type="ECO:0000313" key="2">
    <source>
        <dbReference type="EMBL" id="KAJ1151237.1"/>
    </source>
</evidence>
<feature type="region of interest" description="Disordered" evidence="1">
    <location>
        <begin position="1"/>
        <end position="97"/>
    </location>
</feature>
<name>A0AAV7RHH2_PLEWA</name>
<keyword evidence="3" id="KW-1185">Reference proteome</keyword>
<comment type="caution">
    <text evidence="2">The sequence shown here is derived from an EMBL/GenBank/DDBJ whole genome shotgun (WGS) entry which is preliminary data.</text>
</comment>
<organism evidence="2 3">
    <name type="scientific">Pleurodeles waltl</name>
    <name type="common">Iberian ribbed newt</name>
    <dbReference type="NCBI Taxonomy" id="8319"/>
    <lineage>
        <taxon>Eukaryota</taxon>
        <taxon>Metazoa</taxon>
        <taxon>Chordata</taxon>
        <taxon>Craniata</taxon>
        <taxon>Vertebrata</taxon>
        <taxon>Euteleostomi</taxon>
        <taxon>Amphibia</taxon>
        <taxon>Batrachia</taxon>
        <taxon>Caudata</taxon>
        <taxon>Salamandroidea</taxon>
        <taxon>Salamandridae</taxon>
        <taxon>Pleurodelinae</taxon>
        <taxon>Pleurodeles</taxon>
    </lineage>
</organism>
<evidence type="ECO:0000313" key="3">
    <source>
        <dbReference type="Proteomes" id="UP001066276"/>
    </source>
</evidence>